<dbReference type="PROSITE" id="PS51257">
    <property type="entry name" value="PROKAR_LIPOPROTEIN"/>
    <property type="match status" value="1"/>
</dbReference>
<gene>
    <name evidence="1" type="ORF">PUW23_17745</name>
</gene>
<proteinExistence type="predicted"/>
<dbReference type="RefSeq" id="WP_274358875.1">
    <property type="nucleotide sequence ID" value="NZ_CP118101.1"/>
</dbReference>
<dbReference type="AlphaFoldDB" id="A0AAX3MVR9"/>
<evidence type="ECO:0000313" key="2">
    <source>
        <dbReference type="Proteomes" id="UP001220962"/>
    </source>
</evidence>
<organism evidence="1 2">
    <name type="scientific">Paenibacillus urinalis</name>
    <dbReference type="NCBI Taxonomy" id="521520"/>
    <lineage>
        <taxon>Bacteria</taxon>
        <taxon>Bacillati</taxon>
        <taxon>Bacillota</taxon>
        <taxon>Bacilli</taxon>
        <taxon>Bacillales</taxon>
        <taxon>Paenibacillaceae</taxon>
        <taxon>Paenibacillus</taxon>
    </lineage>
</organism>
<dbReference type="Proteomes" id="UP001220962">
    <property type="component" value="Chromosome"/>
</dbReference>
<accession>A0AAX3MVR9</accession>
<reference evidence="1" key="1">
    <citation type="submission" date="2023-02" db="EMBL/GenBank/DDBJ databases">
        <title>Pathogen: clinical or host-associated sample.</title>
        <authorList>
            <person name="Hergert J."/>
            <person name="Casey R."/>
            <person name="Wagner J."/>
            <person name="Young E.L."/>
            <person name="Oakeson K.F."/>
        </authorList>
    </citation>
    <scope>NUCLEOTIDE SEQUENCE</scope>
    <source>
        <strain evidence="1">2022CK-00830</strain>
    </source>
</reference>
<evidence type="ECO:0000313" key="1">
    <source>
        <dbReference type="EMBL" id="WDH81362.1"/>
    </source>
</evidence>
<name>A0AAX3MVR9_9BACL</name>
<sequence>MKVRYSFTISAIILLLFIFTGCSSVDKGTSLAEEQTPGTVELRVEGGSYIPALTQPVQIRINEGLTVHDAIDRVAEFNEGSNAIASVGSYVLDESLEWRLKLNDEDIGSDAWGHSLDSKDSLILYIQPIAKIENMEPSAVTLTIYGGVSQPDLRGSIASLYFPNLTVRDILEKNERIQLTDNKRYIHSIDGYVPLISERWKIEVNNKELMDNGLDMVLSPRDEIRLELAERQ</sequence>
<protein>
    <submittedName>
        <fullName evidence="1">Uncharacterized protein</fullName>
    </submittedName>
</protein>
<dbReference type="EMBL" id="CP118101">
    <property type="protein sequence ID" value="WDH81362.1"/>
    <property type="molecule type" value="Genomic_DNA"/>
</dbReference>